<name>A0ACB7WXW9_9ERIC</name>
<comment type="caution">
    <text evidence="1">The sequence shown here is derived from an EMBL/GenBank/DDBJ whole genome shotgun (WGS) entry which is preliminary data.</text>
</comment>
<evidence type="ECO:0000313" key="2">
    <source>
        <dbReference type="Proteomes" id="UP000828048"/>
    </source>
</evidence>
<accession>A0ACB7WXW9</accession>
<sequence>MTTAMSGVIPVSKQTEYLSKYIEKLKGAVGEEEATNIINGSLVVVTSGSNDIMISYLSGGARRLQFPVIGGYHDFILKRVEAFVKELYNQGCRSMLIAGLPPFPESQSYNDKLVAMLTQLQASLPGSKLIYADFFTPLVNMVANPLEYGFMVTNVGCCGLCTQFTPVCPNPSQYMLWDGIHPTEAAYKVITQSLLDNSLPKFSQR</sequence>
<proteinExistence type="predicted"/>
<dbReference type="EMBL" id="CM037152">
    <property type="protein sequence ID" value="KAH7833159.1"/>
    <property type="molecule type" value="Genomic_DNA"/>
</dbReference>
<keyword evidence="2" id="KW-1185">Reference proteome</keyword>
<organism evidence="1 2">
    <name type="scientific">Vaccinium darrowii</name>
    <dbReference type="NCBI Taxonomy" id="229202"/>
    <lineage>
        <taxon>Eukaryota</taxon>
        <taxon>Viridiplantae</taxon>
        <taxon>Streptophyta</taxon>
        <taxon>Embryophyta</taxon>
        <taxon>Tracheophyta</taxon>
        <taxon>Spermatophyta</taxon>
        <taxon>Magnoliopsida</taxon>
        <taxon>eudicotyledons</taxon>
        <taxon>Gunneridae</taxon>
        <taxon>Pentapetalae</taxon>
        <taxon>asterids</taxon>
        <taxon>Ericales</taxon>
        <taxon>Ericaceae</taxon>
        <taxon>Vaccinioideae</taxon>
        <taxon>Vaccinieae</taxon>
        <taxon>Vaccinium</taxon>
    </lineage>
</organism>
<evidence type="ECO:0000313" key="1">
    <source>
        <dbReference type="EMBL" id="KAH7833159.1"/>
    </source>
</evidence>
<gene>
    <name evidence="1" type="ORF">Vadar_003591</name>
</gene>
<protein>
    <submittedName>
        <fullName evidence="1">Uncharacterized protein</fullName>
    </submittedName>
</protein>
<dbReference type="Proteomes" id="UP000828048">
    <property type="component" value="Chromosome 2"/>
</dbReference>
<reference evidence="1 2" key="1">
    <citation type="journal article" date="2021" name="Hortic Res">
        <title>High-quality reference genome and annotation aids understanding of berry development for evergreen blueberry (Vaccinium darrowii).</title>
        <authorList>
            <person name="Yu J."/>
            <person name="Hulse-Kemp A.M."/>
            <person name="Babiker E."/>
            <person name="Staton M."/>
        </authorList>
    </citation>
    <scope>NUCLEOTIDE SEQUENCE [LARGE SCALE GENOMIC DNA]</scope>
    <source>
        <strain evidence="2">cv. NJ 8807/NJ 8810</strain>
        <tissue evidence="1">Young leaf</tissue>
    </source>
</reference>